<evidence type="ECO:0000313" key="13">
    <source>
        <dbReference type="EMBL" id="RGM55248.1"/>
    </source>
</evidence>
<dbReference type="AlphaFoldDB" id="A0A174CBS0"/>
<reference evidence="13 16" key="4">
    <citation type="submission" date="2018-08" db="EMBL/GenBank/DDBJ databases">
        <title>A genome reference for cultivated species of the human gut microbiota.</title>
        <authorList>
            <person name="Zou Y."/>
            <person name="Xue W."/>
            <person name="Luo G."/>
        </authorList>
    </citation>
    <scope>NUCLEOTIDE SEQUENCE [LARGE SCALE GENOMIC DNA]</scope>
    <source>
        <strain evidence="13 16">OM07-9</strain>
    </source>
</reference>
<dbReference type="EMBL" id="BQNL01000001">
    <property type="protein sequence ID" value="GKH12738.1"/>
    <property type="molecule type" value="Genomic_DNA"/>
</dbReference>
<dbReference type="EMBL" id="CYZF01000003">
    <property type="protein sequence ID" value="CUO09699.1"/>
    <property type="molecule type" value="Genomic_DNA"/>
</dbReference>
<evidence type="ECO:0000313" key="17">
    <source>
        <dbReference type="Proteomes" id="UP000431575"/>
    </source>
</evidence>
<evidence type="ECO:0000313" key="12">
    <source>
        <dbReference type="EMBL" id="OUN54155.1"/>
    </source>
</evidence>
<evidence type="ECO:0000313" key="8">
    <source>
        <dbReference type="EMBL" id="CUO09699.1"/>
    </source>
</evidence>
<dbReference type="PANTHER" id="PTHR30386">
    <property type="entry name" value="MEMBRANE FUSION SUBUNIT OF EMRAB-TOLC MULTIDRUG EFFLUX PUMP"/>
    <property type="match status" value="1"/>
</dbReference>
<dbReference type="EMBL" id="QSTL01000009">
    <property type="protein sequence ID" value="RGM55248.1"/>
    <property type="molecule type" value="Genomic_DNA"/>
</dbReference>
<dbReference type="EMBL" id="NFHS01000005">
    <property type="protein sequence ID" value="OUN54155.1"/>
    <property type="molecule type" value="Genomic_DNA"/>
</dbReference>
<dbReference type="GO" id="GO:0055085">
    <property type="term" value="P:transmembrane transport"/>
    <property type="evidence" value="ECO:0007669"/>
    <property type="project" value="InterPro"/>
</dbReference>
<reference evidence="12" key="3">
    <citation type="journal article" date="2018" name="BMC Genomics">
        <title>Whole genome sequencing and function prediction of 133 gut anaerobes isolated from chicken caecum in pure cultures.</title>
        <authorList>
            <person name="Medvecky M."/>
            <person name="Cejkova D."/>
            <person name="Polansky O."/>
            <person name="Karasova D."/>
            <person name="Kubasova T."/>
            <person name="Cizek A."/>
            <person name="Rychlik I."/>
        </authorList>
    </citation>
    <scope>NUCLEOTIDE SEQUENCE</scope>
    <source>
        <strain evidence="12">An67</strain>
    </source>
</reference>
<reference evidence="17 18" key="5">
    <citation type="journal article" date="2019" name="Nat. Med.">
        <title>A library of human gut bacterial isolates paired with longitudinal multiomics data enables mechanistic microbiome research.</title>
        <authorList>
            <person name="Poyet M."/>
            <person name="Groussin M."/>
            <person name="Gibbons S.M."/>
            <person name="Avila-Pacheco J."/>
            <person name="Jiang X."/>
            <person name="Kearney S.M."/>
            <person name="Perrotta A.R."/>
            <person name="Berdy B."/>
            <person name="Zhao S."/>
            <person name="Lieberman T.D."/>
            <person name="Swanson P.K."/>
            <person name="Smith M."/>
            <person name="Roesemann S."/>
            <person name="Alexander J.E."/>
            <person name="Rich S.A."/>
            <person name="Livny J."/>
            <person name="Vlamakis H."/>
            <person name="Clish C."/>
            <person name="Bullock K."/>
            <person name="Deik A."/>
            <person name="Scott J."/>
            <person name="Pierce K.A."/>
            <person name="Xavier R.J."/>
            <person name="Alm E.J."/>
        </authorList>
    </citation>
    <scope>NUCLEOTIDE SEQUENCE [LARGE SCALE GENOMIC DNA]</scope>
    <source>
        <strain evidence="11 18">BIOML-A3</strain>
        <strain evidence="10 17">BIOML-A6</strain>
    </source>
</reference>
<dbReference type="Proteomes" id="UP000095419">
    <property type="component" value="Unassembled WGS sequence"/>
</dbReference>
<dbReference type="GO" id="GO:0016020">
    <property type="term" value="C:membrane"/>
    <property type="evidence" value="ECO:0007669"/>
    <property type="project" value="UniProtKB-SubCell"/>
</dbReference>
<evidence type="ECO:0000256" key="3">
    <source>
        <dbReference type="ARBA" id="ARBA00022989"/>
    </source>
</evidence>
<reference evidence="8 14" key="1">
    <citation type="submission" date="2015-09" db="EMBL/GenBank/DDBJ databases">
        <authorList>
            <consortium name="Pathogen Informatics"/>
        </authorList>
    </citation>
    <scope>NUCLEOTIDE SEQUENCE [LARGE SCALE GENOMIC DNA]</scope>
    <source>
        <strain evidence="8 14">2789STDY5608791</strain>
    </source>
</reference>
<dbReference type="Proteomes" id="UP001055048">
    <property type="component" value="Unassembled WGS sequence"/>
</dbReference>
<dbReference type="Gene3D" id="1.10.287.470">
    <property type="entry name" value="Helix hairpin bin"/>
    <property type="match status" value="1"/>
</dbReference>
<gene>
    <name evidence="8" type="primary">yibH</name>
    <name evidence="12" type="ORF">B5G17_11115</name>
    <name evidence="9" type="ORF">CE91St12_09480</name>
    <name evidence="13" type="ORF">DXC07_11075</name>
    <name evidence="8" type="ORF">ERS417307_00946</name>
    <name evidence="10" type="ORF">GAP41_07285</name>
    <name evidence="11" type="ORF">GAP48_08785</name>
</gene>
<evidence type="ECO:0000313" key="11">
    <source>
        <dbReference type="EMBL" id="KAB4255458.1"/>
    </source>
</evidence>
<evidence type="ECO:0000313" key="9">
    <source>
        <dbReference type="EMBL" id="GKH12738.1"/>
    </source>
</evidence>
<dbReference type="Gene3D" id="2.40.50.100">
    <property type="match status" value="1"/>
</dbReference>
<dbReference type="Gene3D" id="2.40.30.170">
    <property type="match status" value="1"/>
</dbReference>
<reference evidence="15" key="2">
    <citation type="submission" date="2017-04" db="EMBL/GenBank/DDBJ databases">
        <title>Function of individual gut microbiota members based on whole genome sequencing of pure cultures obtained from chicken caecum.</title>
        <authorList>
            <person name="Medvecky M."/>
            <person name="Cejkova D."/>
            <person name="Polansky O."/>
            <person name="Karasova D."/>
            <person name="Kubasova T."/>
            <person name="Cizek A."/>
            <person name="Rychlik I."/>
        </authorList>
    </citation>
    <scope>NUCLEOTIDE SEQUENCE [LARGE SCALE GENOMIC DNA]</scope>
    <source>
        <strain evidence="15">An67</strain>
    </source>
</reference>
<evidence type="ECO:0000256" key="5">
    <source>
        <dbReference type="SAM" id="Phobius"/>
    </source>
</evidence>
<evidence type="ECO:0000313" key="10">
    <source>
        <dbReference type="EMBL" id="KAB4244395.1"/>
    </source>
</evidence>
<dbReference type="InterPro" id="IPR058792">
    <property type="entry name" value="Beta-barrel_RND_2"/>
</dbReference>
<dbReference type="Proteomes" id="UP000487989">
    <property type="component" value="Unassembled WGS sequence"/>
</dbReference>
<sequence>MEKNKIHIYLYNALIVLCLLGGAVYVVSQFMHFGGGEFTDNARVRQNVVPQSSRVQGFIREVRFADFQQVKKGDTLAIIEDAEFRLRLAQAETDLIRAEHGSQGTASSIVTTKTSMTVTEAGIESARVQMENAMREDTRFKKLLSQDAVTRQQYDKVHTGYLSAKAAYEQAVRSRQMQSAVVAEQGHHLSVSEQGIELARRAVDLARLNLSYCYIIATCNGTVGTKDIHVGQLVNPGQVLVSIVDNGERWVEANYKESQLPHIKVGGKAEITADAVPGIQYTGTVERISDATGSAFSLIPIDNATGNFVKVEQRVTVRIKLDENADVARLKGGYNVECIVEE</sequence>
<evidence type="ECO:0000259" key="6">
    <source>
        <dbReference type="Pfam" id="PF25917"/>
    </source>
</evidence>
<evidence type="ECO:0000313" key="18">
    <source>
        <dbReference type="Proteomes" id="UP000487989"/>
    </source>
</evidence>
<keyword evidence="4 5" id="KW-0472">Membrane</keyword>
<evidence type="ECO:0000313" key="15">
    <source>
        <dbReference type="Proteomes" id="UP000196329"/>
    </source>
</evidence>
<feature type="domain" description="CusB-like beta-barrel" evidence="7">
    <location>
        <begin position="250"/>
        <end position="288"/>
    </location>
</feature>
<evidence type="ECO:0000313" key="14">
    <source>
        <dbReference type="Proteomes" id="UP000095419"/>
    </source>
</evidence>
<dbReference type="SUPFAM" id="SSF111369">
    <property type="entry name" value="HlyD-like secretion proteins"/>
    <property type="match status" value="1"/>
</dbReference>
<evidence type="ECO:0000256" key="1">
    <source>
        <dbReference type="ARBA" id="ARBA00004167"/>
    </source>
</evidence>
<protein>
    <submittedName>
        <fullName evidence="12">Hemolysin D</fullName>
    </submittedName>
    <submittedName>
        <fullName evidence="10">HlyD family secretion protein</fullName>
    </submittedName>
    <submittedName>
        <fullName evidence="9">Multidrug resistance protein</fullName>
    </submittedName>
    <submittedName>
        <fullName evidence="8">Secretion protein HlyD family protein</fullName>
    </submittedName>
</protein>
<dbReference type="Pfam" id="PF25917">
    <property type="entry name" value="BSH_RND"/>
    <property type="match status" value="1"/>
</dbReference>
<organism evidence="8 14">
    <name type="scientific">Bacteroides uniformis</name>
    <dbReference type="NCBI Taxonomy" id="820"/>
    <lineage>
        <taxon>Bacteria</taxon>
        <taxon>Pseudomonadati</taxon>
        <taxon>Bacteroidota</taxon>
        <taxon>Bacteroidia</taxon>
        <taxon>Bacteroidales</taxon>
        <taxon>Bacteroidaceae</taxon>
        <taxon>Bacteroides</taxon>
    </lineage>
</organism>
<name>A0A174CBS0_BACUN</name>
<accession>A0A174CBS0</accession>
<feature type="domain" description="Multidrug resistance protein MdtA-like barrel-sandwich hybrid" evidence="6">
    <location>
        <begin position="52"/>
        <end position="244"/>
    </location>
</feature>
<dbReference type="EMBL" id="WCTJ01000011">
    <property type="protein sequence ID" value="KAB4255458.1"/>
    <property type="molecule type" value="Genomic_DNA"/>
</dbReference>
<dbReference type="Proteomes" id="UP000431575">
    <property type="component" value="Unassembled WGS sequence"/>
</dbReference>
<dbReference type="InterPro" id="IPR058625">
    <property type="entry name" value="MdtA-like_BSH"/>
</dbReference>
<keyword evidence="3 5" id="KW-1133">Transmembrane helix</keyword>
<dbReference type="Proteomes" id="UP000196329">
    <property type="component" value="Unassembled WGS sequence"/>
</dbReference>
<feature type="transmembrane region" description="Helical" evidence="5">
    <location>
        <begin position="6"/>
        <end position="27"/>
    </location>
</feature>
<dbReference type="PANTHER" id="PTHR30386:SF26">
    <property type="entry name" value="TRANSPORT PROTEIN COMB"/>
    <property type="match status" value="1"/>
</dbReference>
<comment type="subcellular location">
    <subcellularLocation>
        <location evidence="1">Membrane</location>
        <topology evidence="1">Single-pass membrane protein</topology>
    </subcellularLocation>
</comment>
<evidence type="ECO:0000313" key="16">
    <source>
        <dbReference type="Proteomes" id="UP000261295"/>
    </source>
</evidence>
<reference evidence="9" key="6">
    <citation type="submission" date="2022-01" db="EMBL/GenBank/DDBJ databases">
        <title>Novel bile acid biosynthetic pathways are enriched in the microbiome of centenarians.</title>
        <authorList>
            <person name="Sato Y."/>
            <person name="Atarashi K."/>
            <person name="Plichta R.D."/>
            <person name="Arai Y."/>
            <person name="Sasajima S."/>
            <person name="Kearney M.S."/>
            <person name="Suda W."/>
            <person name="Takeshita K."/>
            <person name="Sasaki T."/>
            <person name="Okamoto S."/>
            <person name="Skelly N.A."/>
            <person name="Okamura Y."/>
            <person name="Vlamakis H."/>
            <person name="Li Y."/>
            <person name="Tanoue T."/>
            <person name="Takei H."/>
            <person name="Nittono H."/>
            <person name="Narushima S."/>
            <person name="Irie J."/>
            <person name="Itoh H."/>
            <person name="Moriya K."/>
            <person name="Sugiura Y."/>
            <person name="Suematsu M."/>
            <person name="Moritoki N."/>
            <person name="Shibata S."/>
            <person name="Littman R.D."/>
            <person name="Fischbach A.M."/>
            <person name="Uwamino Y."/>
            <person name="Inoue T."/>
            <person name="Honda A."/>
            <person name="Hattori M."/>
            <person name="Murai T."/>
            <person name="Xavier J.R."/>
            <person name="Hirose N."/>
            <person name="Honda K."/>
        </authorList>
    </citation>
    <scope>NUCLEOTIDE SEQUENCE</scope>
    <source>
        <strain evidence="9">CE91-St12</strain>
    </source>
</reference>
<dbReference type="Proteomes" id="UP000261295">
    <property type="component" value="Unassembled WGS sequence"/>
</dbReference>
<dbReference type="EMBL" id="WCTM01000003">
    <property type="protein sequence ID" value="KAB4244395.1"/>
    <property type="molecule type" value="Genomic_DNA"/>
</dbReference>
<dbReference type="Pfam" id="PF25954">
    <property type="entry name" value="Beta-barrel_RND_2"/>
    <property type="match status" value="1"/>
</dbReference>
<dbReference type="RefSeq" id="WP_057087304.1">
    <property type="nucleotide sequence ID" value="NZ_BQNL01000001.1"/>
</dbReference>
<keyword evidence="2 5" id="KW-0812">Transmembrane</keyword>
<evidence type="ECO:0000259" key="7">
    <source>
        <dbReference type="Pfam" id="PF25954"/>
    </source>
</evidence>
<dbReference type="InterPro" id="IPR050739">
    <property type="entry name" value="MFP"/>
</dbReference>
<proteinExistence type="predicted"/>
<evidence type="ECO:0000256" key="4">
    <source>
        <dbReference type="ARBA" id="ARBA00023136"/>
    </source>
</evidence>
<evidence type="ECO:0000256" key="2">
    <source>
        <dbReference type="ARBA" id="ARBA00022692"/>
    </source>
</evidence>